<organism evidence="1 2">
    <name type="scientific">Arthrobacter pigmenti</name>
    <dbReference type="NCBI Taxonomy" id="271432"/>
    <lineage>
        <taxon>Bacteria</taxon>
        <taxon>Bacillati</taxon>
        <taxon>Actinomycetota</taxon>
        <taxon>Actinomycetes</taxon>
        <taxon>Micrococcales</taxon>
        <taxon>Micrococcaceae</taxon>
        <taxon>Arthrobacter</taxon>
    </lineage>
</organism>
<keyword evidence="2" id="KW-1185">Reference proteome</keyword>
<comment type="caution">
    <text evidence="1">The sequence shown here is derived from an EMBL/GenBank/DDBJ whole genome shotgun (WGS) entry which is preliminary data.</text>
</comment>
<dbReference type="Gene3D" id="3.40.960.10">
    <property type="entry name" value="VSR Endonuclease"/>
    <property type="match status" value="1"/>
</dbReference>
<gene>
    <name evidence="1" type="ORF">BJ994_002513</name>
</gene>
<dbReference type="Proteomes" id="UP000547458">
    <property type="component" value="Unassembled WGS sequence"/>
</dbReference>
<accession>A0A846RTD6</accession>
<dbReference type="SUPFAM" id="SSF52980">
    <property type="entry name" value="Restriction endonuclease-like"/>
    <property type="match status" value="1"/>
</dbReference>
<dbReference type="EMBL" id="JAATJL010000001">
    <property type="protein sequence ID" value="NJC23437.1"/>
    <property type="molecule type" value="Genomic_DNA"/>
</dbReference>
<proteinExistence type="predicted"/>
<dbReference type="InterPro" id="IPR011335">
    <property type="entry name" value="Restrct_endonuc-II-like"/>
</dbReference>
<dbReference type="RefSeq" id="WP_209066831.1">
    <property type="nucleotide sequence ID" value="NZ_JAATJL010000001.1"/>
</dbReference>
<sequence>MIHLSRKRTDAVPRRRGVIGHPLDIAEADVVDVNGVPVTSIARTWLDLAAMLPIEDLIVAGDQIVSEYIRSFGVPKIAMFSKADLERFIASHGRCWGIQKARLAIGRLRVGVDSPPETRVRLLLEDAGTPEFTVNHGVRDFTGAVAFWTDLACEAYRTCIEYDGEHHLTPEQQAKDMDRDAKAAELGWAQVKLNRLDLRDGGSRAIAKVRKALIRQGWRPGSQELSYNSGDFRGAESA</sequence>
<name>A0A846RTD6_9MICC</name>
<evidence type="ECO:0000313" key="1">
    <source>
        <dbReference type="EMBL" id="NJC23437.1"/>
    </source>
</evidence>
<evidence type="ECO:0008006" key="3">
    <source>
        <dbReference type="Google" id="ProtNLM"/>
    </source>
</evidence>
<protein>
    <recommendedName>
        <fullName evidence="3">DUF559 domain-containing protein</fullName>
    </recommendedName>
</protein>
<reference evidence="1 2" key="1">
    <citation type="submission" date="2020-03" db="EMBL/GenBank/DDBJ databases">
        <title>Sequencing the genomes of 1000 actinobacteria strains.</title>
        <authorList>
            <person name="Klenk H.-P."/>
        </authorList>
    </citation>
    <scope>NUCLEOTIDE SEQUENCE [LARGE SCALE GENOMIC DNA]</scope>
    <source>
        <strain evidence="1 2">DSM 16403</strain>
    </source>
</reference>
<evidence type="ECO:0000313" key="2">
    <source>
        <dbReference type="Proteomes" id="UP000547458"/>
    </source>
</evidence>
<dbReference type="AlphaFoldDB" id="A0A846RTD6"/>